<reference evidence="2" key="1">
    <citation type="submission" date="2018-01" db="EMBL/GenBank/DDBJ databases">
        <authorList>
            <person name="Yu X.-D."/>
        </authorList>
    </citation>
    <scope>NUCLEOTIDE SEQUENCE</scope>
    <source>
        <strain evidence="2">ZX-21</strain>
    </source>
</reference>
<feature type="signal peptide" evidence="1">
    <location>
        <begin position="1"/>
        <end position="18"/>
    </location>
</feature>
<protein>
    <recommendedName>
        <fullName evidence="4">TIGR03757 family integrating conjugative element protein</fullName>
    </recommendedName>
</protein>
<dbReference type="Proteomes" id="UP000237222">
    <property type="component" value="Unassembled WGS sequence"/>
</dbReference>
<evidence type="ECO:0008006" key="4">
    <source>
        <dbReference type="Google" id="ProtNLM"/>
    </source>
</evidence>
<sequence length="146" mass="16020">MRIVLLLMISLVSLDGVAGSVAIYTNDANPVQLDIDLPGDIVLPIQNLDAITHAKAELNTAVSELVKREPPGPAPKRYKKAFFELLNSPAWRSHEEALEKGNGIIINAVQQRVEKIPAIIFDGKYVVYGVTSLKEAVGIYSREVNR</sequence>
<name>A0A2S4HC40_9GAMM</name>
<evidence type="ECO:0000313" key="3">
    <source>
        <dbReference type="Proteomes" id="UP000237222"/>
    </source>
</evidence>
<accession>A0A2S4HC40</accession>
<dbReference type="Pfam" id="PF07511">
    <property type="entry name" value="DUF1525"/>
    <property type="match status" value="1"/>
</dbReference>
<evidence type="ECO:0000313" key="2">
    <source>
        <dbReference type="EMBL" id="POP51555.1"/>
    </source>
</evidence>
<organism evidence="2 3">
    <name type="scientific">Zhongshania marina</name>
    <dbReference type="NCBI Taxonomy" id="2304603"/>
    <lineage>
        <taxon>Bacteria</taxon>
        <taxon>Pseudomonadati</taxon>
        <taxon>Pseudomonadota</taxon>
        <taxon>Gammaproteobacteria</taxon>
        <taxon>Cellvibrionales</taxon>
        <taxon>Spongiibacteraceae</taxon>
        <taxon>Zhongshania</taxon>
    </lineage>
</organism>
<comment type="caution">
    <text evidence="2">The sequence shown here is derived from an EMBL/GenBank/DDBJ whole genome shotgun (WGS) entry which is preliminary data.</text>
</comment>
<dbReference type="RefSeq" id="WP_103685597.1">
    <property type="nucleotide sequence ID" value="NZ_PQGG01000038.1"/>
</dbReference>
<proteinExistence type="predicted"/>
<keyword evidence="1" id="KW-0732">Signal</keyword>
<feature type="chain" id="PRO_5015782977" description="TIGR03757 family integrating conjugative element protein" evidence="1">
    <location>
        <begin position="19"/>
        <end position="146"/>
    </location>
</feature>
<gene>
    <name evidence="2" type="ORF">C0068_16600</name>
</gene>
<dbReference type="EMBL" id="PQGG01000038">
    <property type="protein sequence ID" value="POP51555.1"/>
    <property type="molecule type" value="Genomic_DNA"/>
</dbReference>
<evidence type="ECO:0000256" key="1">
    <source>
        <dbReference type="SAM" id="SignalP"/>
    </source>
</evidence>
<dbReference type="AlphaFoldDB" id="A0A2S4HC40"/>
<dbReference type="OrthoDB" id="5784688at2"/>
<dbReference type="InterPro" id="IPR011090">
    <property type="entry name" value="Integr_conj_element_PFL4709"/>
</dbReference>